<dbReference type="GO" id="GO:0043139">
    <property type="term" value="F:5'-3' DNA helicase activity"/>
    <property type="evidence" value="ECO:0007669"/>
    <property type="project" value="TreeGrafter"/>
</dbReference>
<dbReference type="InterPro" id="IPR027417">
    <property type="entry name" value="P-loop_NTPase"/>
</dbReference>
<evidence type="ECO:0000256" key="5">
    <source>
        <dbReference type="ARBA" id="ARBA00022840"/>
    </source>
</evidence>
<gene>
    <name evidence="9" type="ORF">H8J20_09880</name>
</gene>
<comment type="caution">
    <text evidence="9">The sequence shown here is derived from an EMBL/GenBank/DDBJ whole genome shotgun (WGS) entry which is preliminary data.</text>
</comment>
<dbReference type="PANTHER" id="PTHR43788:SF8">
    <property type="entry name" value="DNA-BINDING PROTEIN SMUBP-2"/>
    <property type="match status" value="1"/>
</dbReference>
<evidence type="ECO:0000313" key="10">
    <source>
        <dbReference type="Proteomes" id="UP000659084"/>
    </source>
</evidence>
<evidence type="ECO:0000313" key="9">
    <source>
        <dbReference type="EMBL" id="MBC3212449.1"/>
    </source>
</evidence>
<keyword evidence="3" id="KW-0378">Hydrolase</keyword>
<dbReference type="Gene3D" id="3.40.50.300">
    <property type="entry name" value="P-loop containing nucleotide triphosphate hydrolases"/>
    <property type="match status" value="2"/>
</dbReference>
<evidence type="ECO:0000256" key="2">
    <source>
        <dbReference type="ARBA" id="ARBA00022741"/>
    </source>
</evidence>
<dbReference type="InterPro" id="IPR041677">
    <property type="entry name" value="DNA2/NAM7_AAA_11"/>
</dbReference>
<sequence>MFPLVAALGITVFAGTMAWLLDSATEEEERRHDELRDDIRQRNQQLRNMEFLRESQKLEFIKKGLAQSLVKLGAHRRELFAKIAPIEEELRHLPQNIEQELRQETISPYRRRALQQSHCKIEDAQSRLQAYKAYLDAYQRDLDAHNARLHTTTDAEMLEEILSSLQPPSPTLPAEWLYAGKVVLVDHTELDADLPFNSRLHLTNNLGLQGWSNDFQQSLLLGYPKQDAIPLQILKANQSQHGRRVFYGCIARGSAYVDGILVGKPIAFEIERKVATGYLAHTPGKAIKAFLPRHLTSNPLIDLLPGQTIEASPDLYTLTLDAVPGGETQDRRIKISMLGNVELGSVESTQLYLYLDAELVREEWQESLYANDPIPWHLLSSDETGIIIARHEIRCECQLDVEQACLRVTHLSEYQTSIDGYELPFTLIPADARLESSLLSNPDALDALVGFINNVSSHRADDTVRLAQTRLLSQWGEILEYQQRQNEFHIEGFVAEVSKEEYDAIVMLQPDVSPATGLFLKEFRDVLKAGFTPQCRLAYWGEISPGQYGWLEPLAVYERRRLTVYEDENRIALRLPAMKAQAIADVSAADSPLCLLRLSLYLVDDALKRQWDALDGFRNDALVEPRIKDILLSPASYRAEQDNYWLMRLHEGIQWQNRQLTSSQKQVIESVLCEKYLSLVQGPPGTAKTTCIVELLHQIYTHRPETRVLLVSQQHAAVDNALERFIDLNSHQIEEQEIRLLRIGPEKKVEGKLRQFTIQQRQQEFVQNSRAAATEAIAEGGDEQAELAEFWIRDVLGPVSEEGQNSVDQELIWMLLSNNNLVGATCVGLASRKQSIDQLRFDVVIIDEAGRSTVPELMIPMLRAKKVVLIGDHFQLPPSVAPLLQTDDAAEEMPFLQECFLETSFFETLYHALPESSKSFLSEQFRMPVPIGDLVAHLFYSPEGKRLLHNGQIKDTSGFIHPVSLMWKDIRGKEEPEGTSKKNYPEAASITNYLRDLAKQKRVGCKNIAVITPYGAQKRLLRKLLAKHCEEDNGEYRLGDLRIRVNTVDSFQGSEAEVVLYSVVRTHGNLRFILDWKRLNVACSRAKENLIFFGDYSFLKRKRSPGRERNLFAEVIERIPEEGVMFAIAENE</sequence>
<organism evidence="9 10">
    <name type="scientific">Serratia fonticola</name>
    <dbReference type="NCBI Taxonomy" id="47917"/>
    <lineage>
        <taxon>Bacteria</taxon>
        <taxon>Pseudomonadati</taxon>
        <taxon>Pseudomonadota</taxon>
        <taxon>Gammaproteobacteria</taxon>
        <taxon>Enterobacterales</taxon>
        <taxon>Yersiniaceae</taxon>
        <taxon>Serratia</taxon>
    </lineage>
</organism>
<evidence type="ECO:0000259" key="7">
    <source>
        <dbReference type="Pfam" id="PF13086"/>
    </source>
</evidence>
<proteinExistence type="inferred from homology"/>
<evidence type="ECO:0000259" key="8">
    <source>
        <dbReference type="Pfam" id="PF13087"/>
    </source>
</evidence>
<dbReference type="InterPro" id="IPR050534">
    <property type="entry name" value="Coronavir_polyprotein_1ab"/>
</dbReference>
<evidence type="ECO:0000256" key="3">
    <source>
        <dbReference type="ARBA" id="ARBA00022801"/>
    </source>
</evidence>
<dbReference type="CDD" id="cd18808">
    <property type="entry name" value="SF1_C_Upf1"/>
    <property type="match status" value="1"/>
</dbReference>
<dbReference type="GO" id="GO:0005524">
    <property type="term" value="F:ATP binding"/>
    <property type="evidence" value="ECO:0007669"/>
    <property type="project" value="UniProtKB-KW"/>
</dbReference>
<dbReference type="GO" id="GO:0016787">
    <property type="term" value="F:hydrolase activity"/>
    <property type="evidence" value="ECO:0007669"/>
    <property type="project" value="UniProtKB-KW"/>
</dbReference>
<evidence type="ECO:0000256" key="6">
    <source>
        <dbReference type="SAM" id="Coils"/>
    </source>
</evidence>
<feature type="coiled-coil region" evidence="6">
    <location>
        <begin position="121"/>
        <end position="148"/>
    </location>
</feature>
<dbReference type="Proteomes" id="UP000659084">
    <property type="component" value="Unassembled WGS sequence"/>
</dbReference>
<keyword evidence="5" id="KW-0067">ATP-binding</keyword>
<dbReference type="RefSeq" id="WP_179252340.1">
    <property type="nucleotide sequence ID" value="NZ_JACBIV010000006.1"/>
</dbReference>
<dbReference type="EMBL" id="JACNYO010000007">
    <property type="protein sequence ID" value="MBC3212449.1"/>
    <property type="molecule type" value="Genomic_DNA"/>
</dbReference>
<dbReference type="InterPro" id="IPR041679">
    <property type="entry name" value="DNA2/NAM7-like_C"/>
</dbReference>
<dbReference type="AlphaFoldDB" id="A0AAW3WNB5"/>
<feature type="domain" description="DNA2/NAM7 helicase-like C-terminal" evidence="8">
    <location>
        <begin position="901"/>
        <end position="1095"/>
    </location>
</feature>
<dbReference type="PANTHER" id="PTHR43788">
    <property type="entry name" value="DNA2/NAM7 HELICASE FAMILY MEMBER"/>
    <property type="match status" value="1"/>
</dbReference>
<dbReference type="Pfam" id="PF13087">
    <property type="entry name" value="AAA_12"/>
    <property type="match status" value="1"/>
</dbReference>
<keyword evidence="6" id="KW-0175">Coiled coil</keyword>
<name>A0AAW3WNB5_SERFO</name>
<evidence type="ECO:0000256" key="4">
    <source>
        <dbReference type="ARBA" id="ARBA00022806"/>
    </source>
</evidence>
<dbReference type="SUPFAM" id="SSF52540">
    <property type="entry name" value="P-loop containing nucleoside triphosphate hydrolases"/>
    <property type="match status" value="1"/>
</dbReference>
<keyword evidence="2" id="KW-0547">Nucleotide-binding</keyword>
<accession>A0AAW3WNB5</accession>
<dbReference type="Pfam" id="PF13086">
    <property type="entry name" value="AAA_11"/>
    <property type="match status" value="1"/>
</dbReference>
<evidence type="ECO:0000256" key="1">
    <source>
        <dbReference type="ARBA" id="ARBA00007913"/>
    </source>
</evidence>
<protein>
    <submittedName>
        <fullName evidence="9">AAA family ATPase</fullName>
    </submittedName>
</protein>
<dbReference type="InterPro" id="IPR047187">
    <property type="entry name" value="SF1_C_Upf1"/>
</dbReference>
<keyword evidence="4" id="KW-0347">Helicase</keyword>
<feature type="domain" description="DNA2/NAM7 helicase helicase" evidence="7">
    <location>
        <begin position="659"/>
        <end position="880"/>
    </location>
</feature>
<reference evidence="9" key="1">
    <citation type="submission" date="2020-08" db="EMBL/GenBank/DDBJ databases">
        <title>Food and environmental bacterial isolates.</title>
        <authorList>
            <person name="Richter L."/>
            <person name="Du Plessis E.M."/>
            <person name="Duvenage S."/>
            <person name="Allam M."/>
            <person name="Korsten L."/>
        </authorList>
    </citation>
    <scope>NUCLEOTIDE SEQUENCE</scope>
    <source>
        <strain evidence="9">UPMP2127</strain>
    </source>
</reference>
<comment type="similarity">
    <text evidence="1">Belongs to the DNA2/NAM7 helicase family.</text>
</comment>